<gene>
    <name evidence="3" type="ORF">HCN08_00095</name>
</gene>
<proteinExistence type="predicted"/>
<protein>
    <submittedName>
        <fullName evidence="3">Glycosyltransferase family 2 protein</fullName>
    </submittedName>
</protein>
<organism evidence="3 4">
    <name type="scientific">Actinacidiphila epipremni</name>
    <dbReference type="NCBI Taxonomy" id="2053013"/>
    <lineage>
        <taxon>Bacteria</taxon>
        <taxon>Bacillati</taxon>
        <taxon>Actinomycetota</taxon>
        <taxon>Actinomycetes</taxon>
        <taxon>Kitasatosporales</taxon>
        <taxon>Streptomycetaceae</taxon>
        <taxon>Actinacidiphila</taxon>
    </lineage>
</organism>
<dbReference type="PANTHER" id="PTHR43685">
    <property type="entry name" value="GLYCOSYLTRANSFERASE"/>
    <property type="match status" value="1"/>
</dbReference>
<accession>A0ABX0ZI39</accession>
<dbReference type="PANTHER" id="PTHR43685:SF2">
    <property type="entry name" value="GLYCOSYLTRANSFERASE 2-LIKE DOMAIN-CONTAINING PROTEIN"/>
    <property type="match status" value="1"/>
</dbReference>
<dbReference type="InterPro" id="IPR050834">
    <property type="entry name" value="Glycosyltransf_2"/>
</dbReference>
<name>A0ABX0ZI39_9ACTN</name>
<dbReference type="InterPro" id="IPR029044">
    <property type="entry name" value="Nucleotide-diphossugar_trans"/>
</dbReference>
<reference evidence="3 4" key="1">
    <citation type="submission" date="2020-03" db="EMBL/GenBank/DDBJ databases">
        <title>WGS of actinomycetes isolated from Thailand.</title>
        <authorList>
            <person name="Thawai C."/>
        </authorList>
    </citation>
    <scope>NUCLEOTIDE SEQUENCE [LARGE SCALE GENOMIC DNA]</scope>
    <source>
        <strain evidence="3 4">PRB2-1</strain>
    </source>
</reference>
<evidence type="ECO:0000256" key="1">
    <source>
        <dbReference type="SAM" id="MobiDB-lite"/>
    </source>
</evidence>
<evidence type="ECO:0000259" key="2">
    <source>
        <dbReference type="Pfam" id="PF00535"/>
    </source>
</evidence>
<dbReference type="InterPro" id="IPR001173">
    <property type="entry name" value="Glyco_trans_2-like"/>
</dbReference>
<evidence type="ECO:0000313" key="3">
    <source>
        <dbReference type="EMBL" id="NJP41829.1"/>
    </source>
</evidence>
<dbReference type="RefSeq" id="WP_167980716.1">
    <property type="nucleotide sequence ID" value="NZ_JAATEJ010000001.1"/>
</dbReference>
<dbReference type="CDD" id="cd00761">
    <property type="entry name" value="Glyco_tranf_GTA_type"/>
    <property type="match status" value="1"/>
</dbReference>
<dbReference type="Gene3D" id="3.90.550.10">
    <property type="entry name" value="Spore Coat Polysaccharide Biosynthesis Protein SpsA, Chain A"/>
    <property type="match status" value="1"/>
</dbReference>
<feature type="domain" description="Glycosyltransferase 2-like" evidence="2">
    <location>
        <begin position="8"/>
        <end position="123"/>
    </location>
</feature>
<dbReference type="Proteomes" id="UP000734511">
    <property type="component" value="Unassembled WGS sequence"/>
</dbReference>
<dbReference type="EMBL" id="JAATEJ010000001">
    <property type="protein sequence ID" value="NJP41829.1"/>
    <property type="molecule type" value="Genomic_DNA"/>
</dbReference>
<feature type="region of interest" description="Disordered" evidence="1">
    <location>
        <begin position="305"/>
        <end position="329"/>
    </location>
</feature>
<sequence>MSGVRFDVMIPYYGDAALLQAAVRSVQAQDGDDWRLTVVDDGREPGVPEWFAGLGDPRVGYLRNPHNLGVTGNFNRCVELARAPHMVLMGCDDLMLPGYLHTVRRALRRSPGAVMVQPGVQVVDAEGRPCTTLTDTAKRWLYAPARVRTAATLLGGEELAAGLLRGNWLYFPSVCWRTEALRRHPFRADLGVIQDLAVVVELLLEGGRLATDPEVCFRYRRHAVSASAAQAATGARFDEARGFFLSTAGRLAAHGWPRAARAARRHWSSRLHALTLLPAAASSRPAAAALLRHAFAPRRVPLPAPGAGAVPATVRPEPPVKGTDVRHHT</sequence>
<feature type="compositionally biased region" description="Low complexity" evidence="1">
    <location>
        <begin position="305"/>
        <end position="315"/>
    </location>
</feature>
<dbReference type="SUPFAM" id="SSF53448">
    <property type="entry name" value="Nucleotide-diphospho-sugar transferases"/>
    <property type="match status" value="1"/>
</dbReference>
<comment type="caution">
    <text evidence="3">The sequence shown here is derived from an EMBL/GenBank/DDBJ whole genome shotgun (WGS) entry which is preliminary data.</text>
</comment>
<keyword evidence="4" id="KW-1185">Reference proteome</keyword>
<dbReference type="Pfam" id="PF00535">
    <property type="entry name" value="Glycos_transf_2"/>
    <property type="match status" value="1"/>
</dbReference>
<evidence type="ECO:0000313" key="4">
    <source>
        <dbReference type="Proteomes" id="UP000734511"/>
    </source>
</evidence>